<evidence type="ECO:0000256" key="2">
    <source>
        <dbReference type="ARBA" id="ARBA00022605"/>
    </source>
</evidence>
<comment type="similarity">
    <text evidence="1 5">Belongs to the D-isomer specific 2-hydroxyacid dehydrogenase family.</text>
</comment>
<evidence type="ECO:0000259" key="7">
    <source>
        <dbReference type="Pfam" id="PF02826"/>
    </source>
</evidence>
<dbReference type="EMBL" id="JAGGKC010000001">
    <property type="protein sequence ID" value="MBP1917768.1"/>
    <property type="molecule type" value="Genomic_DNA"/>
</dbReference>
<name>A0ABS4FZN9_9CLOT</name>
<evidence type="ECO:0000256" key="5">
    <source>
        <dbReference type="RuleBase" id="RU003719"/>
    </source>
</evidence>
<dbReference type="SUPFAM" id="SSF51735">
    <property type="entry name" value="NAD(P)-binding Rossmann-fold domains"/>
    <property type="match status" value="1"/>
</dbReference>
<keyword evidence="9" id="KW-1185">Reference proteome</keyword>
<feature type="domain" description="D-isomer specific 2-hydroxyacid dehydrogenase NAD-binding" evidence="7">
    <location>
        <begin position="113"/>
        <end position="285"/>
    </location>
</feature>
<keyword evidence="3 5" id="KW-0560">Oxidoreductase</keyword>
<keyword evidence="4" id="KW-0520">NAD</keyword>
<keyword evidence="2" id="KW-0028">Amino-acid biosynthesis</keyword>
<dbReference type="GO" id="GO:0004617">
    <property type="term" value="F:phosphoglycerate dehydrogenase activity"/>
    <property type="evidence" value="ECO:0007669"/>
    <property type="project" value="UniProtKB-EC"/>
</dbReference>
<dbReference type="Pfam" id="PF02826">
    <property type="entry name" value="2-Hacid_dh_C"/>
    <property type="match status" value="1"/>
</dbReference>
<dbReference type="CDD" id="cd12172">
    <property type="entry name" value="PGDH_like_2"/>
    <property type="match status" value="1"/>
</dbReference>
<dbReference type="InterPro" id="IPR050857">
    <property type="entry name" value="D-2-hydroxyacid_DH"/>
</dbReference>
<evidence type="ECO:0000256" key="4">
    <source>
        <dbReference type="ARBA" id="ARBA00023027"/>
    </source>
</evidence>
<dbReference type="EC" id="1.1.1.95" evidence="8"/>
<gene>
    <name evidence="8" type="ORF">J2Z34_000231</name>
</gene>
<reference evidence="8 9" key="1">
    <citation type="submission" date="2021-03" db="EMBL/GenBank/DDBJ databases">
        <title>Genomic Encyclopedia of Type Strains, Phase IV (KMG-IV): sequencing the most valuable type-strain genomes for metagenomic binning, comparative biology and taxonomic classification.</title>
        <authorList>
            <person name="Goeker M."/>
        </authorList>
    </citation>
    <scope>NUCLEOTIDE SEQUENCE [LARGE SCALE GENOMIC DNA]</scope>
    <source>
        <strain evidence="8 9">DSM 6139</strain>
    </source>
</reference>
<organism evidence="8 9">
    <name type="scientific">Youngiibacter multivorans</name>
    <dbReference type="NCBI Taxonomy" id="937251"/>
    <lineage>
        <taxon>Bacteria</taxon>
        <taxon>Bacillati</taxon>
        <taxon>Bacillota</taxon>
        <taxon>Clostridia</taxon>
        <taxon>Eubacteriales</taxon>
        <taxon>Clostridiaceae</taxon>
        <taxon>Youngiibacter</taxon>
    </lineage>
</organism>
<dbReference type="PROSITE" id="PS00671">
    <property type="entry name" value="D_2_HYDROXYACID_DH_3"/>
    <property type="match status" value="1"/>
</dbReference>
<proteinExistence type="inferred from homology"/>
<evidence type="ECO:0000313" key="8">
    <source>
        <dbReference type="EMBL" id="MBP1917768.1"/>
    </source>
</evidence>
<protein>
    <submittedName>
        <fullName evidence="8">D-3-phosphoglycerate dehydrogenase</fullName>
        <ecNumber evidence="8">1.1.1.95</ecNumber>
    </submittedName>
</protein>
<dbReference type="InterPro" id="IPR029752">
    <property type="entry name" value="D-isomer_DH_CS1"/>
</dbReference>
<evidence type="ECO:0000313" key="9">
    <source>
        <dbReference type="Proteomes" id="UP001519271"/>
    </source>
</evidence>
<dbReference type="InterPro" id="IPR029753">
    <property type="entry name" value="D-isomer_DH_CS"/>
</dbReference>
<evidence type="ECO:0000256" key="1">
    <source>
        <dbReference type="ARBA" id="ARBA00005854"/>
    </source>
</evidence>
<accession>A0ABS4FZN9</accession>
<dbReference type="PROSITE" id="PS00065">
    <property type="entry name" value="D_2_HYDROXYACID_DH_1"/>
    <property type="match status" value="1"/>
</dbReference>
<dbReference type="InterPro" id="IPR006139">
    <property type="entry name" value="D-isomer_2_OHA_DH_cat_dom"/>
</dbReference>
<evidence type="ECO:0000259" key="6">
    <source>
        <dbReference type="Pfam" id="PF00389"/>
    </source>
</evidence>
<dbReference type="Pfam" id="PF00389">
    <property type="entry name" value="2-Hacid_dh"/>
    <property type="match status" value="1"/>
</dbReference>
<dbReference type="InterPro" id="IPR006140">
    <property type="entry name" value="D-isomer_DH_NAD-bd"/>
</dbReference>
<dbReference type="InterPro" id="IPR036291">
    <property type="entry name" value="NAD(P)-bd_dom_sf"/>
</dbReference>
<dbReference type="SUPFAM" id="SSF52283">
    <property type="entry name" value="Formate/glycerate dehydrogenase catalytic domain-like"/>
    <property type="match status" value="1"/>
</dbReference>
<dbReference type="RefSeq" id="WP_209458010.1">
    <property type="nucleotide sequence ID" value="NZ_JAGGKC010000001.1"/>
</dbReference>
<dbReference type="PANTHER" id="PTHR42789">
    <property type="entry name" value="D-ISOMER SPECIFIC 2-HYDROXYACID DEHYDROGENASE FAMILY PROTEIN (AFU_ORTHOLOGUE AFUA_6G10090)"/>
    <property type="match status" value="1"/>
</dbReference>
<dbReference type="Gene3D" id="3.40.50.720">
    <property type="entry name" value="NAD(P)-binding Rossmann-like Domain"/>
    <property type="match status" value="2"/>
</dbReference>
<comment type="caution">
    <text evidence="8">The sequence shown here is derived from an EMBL/GenBank/DDBJ whole genome shotgun (WGS) entry which is preliminary data.</text>
</comment>
<sequence length="317" mass="34168">MSKKVLVTPRSFGKTSRLPFEMLEKLGYEVIVNKTGKQLNEDELIEAVKDIDGLIVGLDPVTDKVLKAARNLKVVSKYGVGTDNIDKAAAKELGIAVTYTPGANNESVADFAFSLMLGSARSVGKLDAVVRSGRWEKIIGTEVYGKTIGIIGTGAIGKGVAKRATGFDMNVLAFDIYPDQAFADKIGMKYVDKETLLKEADFISLHVPLTKEMHHFIGKDEFALMKKTAFIINTSRGGIVNESELYDALKDNVIAGAALDVFEVEPPVGNRLLELDNILLAPHCGASTTDATDRMGVMAVEGLASILEGGEPKYLAR</sequence>
<dbReference type="PANTHER" id="PTHR42789:SF1">
    <property type="entry name" value="D-ISOMER SPECIFIC 2-HYDROXYACID DEHYDROGENASE FAMILY PROTEIN (AFU_ORTHOLOGUE AFUA_6G10090)"/>
    <property type="match status" value="1"/>
</dbReference>
<evidence type="ECO:0000256" key="3">
    <source>
        <dbReference type="ARBA" id="ARBA00023002"/>
    </source>
</evidence>
<dbReference type="Proteomes" id="UP001519271">
    <property type="component" value="Unassembled WGS sequence"/>
</dbReference>
<feature type="domain" description="D-isomer specific 2-hydroxyacid dehydrogenase catalytic" evidence="6">
    <location>
        <begin position="22"/>
        <end position="314"/>
    </location>
</feature>